<dbReference type="InterPro" id="IPR029016">
    <property type="entry name" value="GAF-like_dom_sf"/>
</dbReference>
<feature type="transmembrane region" description="Helical" evidence="11">
    <location>
        <begin position="187"/>
        <end position="207"/>
    </location>
</feature>
<keyword evidence="8 11" id="KW-1133">Transmembrane helix</keyword>
<gene>
    <name evidence="16" type="ORF">C6N40_04510</name>
</gene>
<dbReference type="Pfam" id="PF08447">
    <property type="entry name" value="PAS_3"/>
    <property type="match status" value="3"/>
</dbReference>
<dbReference type="InterPro" id="IPR052162">
    <property type="entry name" value="Sensor_kinase/Photoreceptor"/>
</dbReference>
<feature type="transmembrane region" description="Helical" evidence="11">
    <location>
        <begin position="74"/>
        <end position="91"/>
    </location>
</feature>
<evidence type="ECO:0000256" key="6">
    <source>
        <dbReference type="ARBA" id="ARBA00022692"/>
    </source>
</evidence>
<feature type="domain" description="PAS" evidence="13">
    <location>
        <begin position="1792"/>
        <end position="1857"/>
    </location>
</feature>
<dbReference type="SUPFAM" id="SSF47384">
    <property type="entry name" value="Homodimeric domain of signal transducing histidine kinase"/>
    <property type="match status" value="1"/>
</dbReference>
<organism evidence="16 17">
    <name type="scientific">Arenimonas caeni</name>
    <dbReference type="NCBI Taxonomy" id="2058085"/>
    <lineage>
        <taxon>Bacteria</taxon>
        <taxon>Pseudomonadati</taxon>
        <taxon>Pseudomonadota</taxon>
        <taxon>Gammaproteobacteria</taxon>
        <taxon>Lysobacterales</taxon>
        <taxon>Lysobacteraceae</taxon>
        <taxon>Arenimonas</taxon>
    </lineage>
</organism>
<feature type="transmembrane region" description="Helical" evidence="11">
    <location>
        <begin position="154"/>
        <end position="175"/>
    </location>
</feature>
<evidence type="ECO:0000259" key="14">
    <source>
        <dbReference type="PROSITE" id="PS50113"/>
    </source>
</evidence>
<proteinExistence type="predicted"/>
<dbReference type="SUPFAM" id="SSF55874">
    <property type="entry name" value="ATPase domain of HSP90 chaperone/DNA topoisomerase II/histidine kinase"/>
    <property type="match status" value="1"/>
</dbReference>
<dbReference type="Gene3D" id="1.10.287.130">
    <property type="match status" value="1"/>
</dbReference>
<dbReference type="PROSITE" id="PS50109">
    <property type="entry name" value="HIS_KIN"/>
    <property type="match status" value="1"/>
</dbReference>
<evidence type="ECO:0000256" key="5">
    <source>
        <dbReference type="ARBA" id="ARBA00022679"/>
    </source>
</evidence>
<dbReference type="PROSITE" id="PS50112">
    <property type="entry name" value="PAS"/>
    <property type="match status" value="6"/>
</dbReference>
<dbReference type="PROSITE" id="PS50113">
    <property type="entry name" value="PAC"/>
    <property type="match status" value="2"/>
</dbReference>
<evidence type="ECO:0000259" key="13">
    <source>
        <dbReference type="PROSITE" id="PS50112"/>
    </source>
</evidence>
<dbReference type="RefSeq" id="WP_106989820.1">
    <property type="nucleotide sequence ID" value="NZ_KZ679086.1"/>
</dbReference>
<dbReference type="InterPro" id="IPR013655">
    <property type="entry name" value="PAS_fold_3"/>
</dbReference>
<feature type="domain" description="Histidine kinase" evidence="12">
    <location>
        <begin position="1926"/>
        <end position="2144"/>
    </location>
</feature>
<dbReference type="InterPro" id="IPR004358">
    <property type="entry name" value="Sig_transdc_His_kin-like_C"/>
</dbReference>
<evidence type="ECO:0000256" key="4">
    <source>
        <dbReference type="ARBA" id="ARBA00022553"/>
    </source>
</evidence>
<dbReference type="Proteomes" id="UP000241736">
    <property type="component" value="Unassembled WGS sequence"/>
</dbReference>
<feature type="transmembrane region" description="Helical" evidence="11">
    <location>
        <begin position="324"/>
        <end position="347"/>
    </location>
</feature>
<dbReference type="InterPro" id="IPR000014">
    <property type="entry name" value="PAS"/>
</dbReference>
<dbReference type="SMART" id="SM00387">
    <property type="entry name" value="HATPase_c"/>
    <property type="match status" value="1"/>
</dbReference>
<dbReference type="Pfam" id="PF08448">
    <property type="entry name" value="PAS_4"/>
    <property type="match status" value="4"/>
</dbReference>
<keyword evidence="6 11" id="KW-0812">Transmembrane</keyword>
<dbReference type="SMART" id="SM01079">
    <property type="entry name" value="CHASE"/>
    <property type="match status" value="1"/>
</dbReference>
<comment type="catalytic activity">
    <reaction evidence="1">
        <text>ATP + protein L-histidine = ADP + protein N-phospho-L-histidine.</text>
        <dbReference type="EC" id="2.7.13.3"/>
    </reaction>
</comment>
<dbReference type="SMART" id="SM00086">
    <property type="entry name" value="PAC"/>
    <property type="match status" value="5"/>
</dbReference>
<dbReference type="PANTHER" id="PTHR43304">
    <property type="entry name" value="PHYTOCHROME-LIKE PROTEIN CPH1"/>
    <property type="match status" value="1"/>
</dbReference>
<evidence type="ECO:0000259" key="12">
    <source>
        <dbReference type="PROSITE" id="PS50109"/>
    </source>
</evidence>
<dbReference type="GO" id="GO:0005886">
    <property type="term" value="C:plasma membrane"/>
    <property type="evidence" value="ECO:0007669"/>
    <property type="project" value="UniProtKB-ARBA"/>
</dbReference>
<dbReference type="EMBL" id="PVLF01000004">
    <property type="protein sequence ID" value="PRH82912.1"/>
    <property type="molecule type" value="Genomic_DNA"/>
</dbReference>
<dbReference type="InterPro" id="IPR035965">
    <property type="entry name" value="PAS-like_dom_sf"/>
</dbReference>
<evidence type="ECO:0000256" key="3">
    <source>
        <dbReference type="ARBA" id="ARBA00012438"/>
    </source>
</evidence>
<feature type="domain" description="PAS" evidence="13">
    <location>
        <begin position="1059"/>
        <end position="1131"/>
    </location>
</feature>
<dbReference type="OrthoDB" id="9808408at2"/>
<feature type="transmembrane region" description="Helical" evidence="11">
    <location>
        <begin position="219"/>
        <end position="240"/>
    </location>
</feature>
<dbReference type="InterPro" id="IPR001610">
    <property type="entry name" value="PAC"/>
</dbReference>
<dbReference type="Pfam" id="PF00512">
    <property type="entry name" value="HisKA"/>
    <property type="match status" value="1"/>
</dbReference>
<dbReference type="Gene3D" id="3.30.565.10">
    <property type="entry name" value="Histidine kinase-like ATPase, C-terminal domain"/>
    <property type="match status" value="1"/>
</dbReference>
<feature type="region of interest" description="Disordered" evidence="10">
    <location>
        <begin position="2123"/>
        <end position="2148"/>
    </location>
</feature>
<keyword evidence="9 11" id="KW-0472">Membrane</keyword>
<dbReference type="Gene3D" id="3.30.450.20">
    <property type="entry name" value="PAS domain"/>
    <property type="match status" value="7"/>
</dbReference>
<evidence type="ECO:0000256" key="7">
    <source>
        <dbReference type="ARBA" id="ARBA00022777"/>
    </source>
</evidence>
<keyword evidence="17" id="KW-1185">Reference proteome</keyword>
<feature type="domain" description="PAC" evidence="14">
    <location>
        <begin position="877"/>
        <end position="929"/>
    </location>
</feature>
<dbReference type="PROSITE" id="PS50839">
    <property type="entry name" value="CHASE"/>
    <property type="match status" value="1"/>
</dbReference>
<evidence type="ECO:0000256" key="2">
    <source>
        <dbReference type="ARBA" id="ARBA00004370"/>
    </source>
</evidence>
<dbReference type="PANTHER" id="PTHR43304:SF1">
    <property type="entry name" value="PAC DOMAIN-CONTAINING PROTEIN"/>
    <property type="match status" value="1"/>
</dbReference>
<dbReference type="SMART" id="SM00091">
    <property type="entry name" value="PAS"/>
    <property type="match status" value="6"/>
</dbReference>
<feature type="transmembrane region" description="Helical" evidence="11">
    <location>
        <begin position="103"/>
        <end position="121"/>
    </location>
</feature>
<sequence length="2148" mass="236260">MAKESAAPRDLAGAGHRAGQLVVPAAIVLLAMALLELFLPRWLPGGWPAWQMVLMPVLVASGMLLRADRRPSMLLAWALALASTAVVLIAWPTSDPELVRTPAPWLAAMAGSIGVGAHVGGRAPAVAVVARALGGLLLAMAALSAASLHDPEPAPGMALGLAGTITTLGLGAWLLGRDLVDHSQRVMRVAAGMLGGLSLLVMLGWWMHLSYIVQGGTDYVPMQFNTATCALLVAVSLRLLADGRRNLALLPLLPVVALCVVSLLEEYAGWSIGAGEWLVRHQIVAEGIVPGRMAPNTAVSFLLASLGIALAPSGGEAGAARWSATWACGFVATVIAVIVLAGYLFGIPALRGWGSQTPMALMTSVSLLVVGLGLGFGGAAYRRDLRKPVAWMPLAVAAAAIAVSVMAWYAIDRDQAASRAATLARQAELTEQAIAAGILDRRSALRRMAERLSAMHDERQAAASFDLDAGIYLRDFPSLVTLMWTDRSTRVQRQLRRDGEGVIVLGRRLDFDPERMALFDRAREGGAPVESLPMTLLDSDVGELLVAPIVRDGATTGFVVAVVRYQALFPALLAATGDEHPLEIRHEGRVLYSRGSPGLQADAHVRGVAVSGGRLKLWMWAEPQAPAPLGKLLLFSGLATGGLLALALRLAGLARLRADEAESRGRELAARIDEVEQVRESEARAQSELSSVFESISDAFYTLDREWRFVFVNPRAEALLQKRRDELVGRVVWELFPATLGTVVERVFRAAAKDGRPGEFEVYFEPLASWFSARVYPHPHGLAVYFQDISDRKRAEADARRALAASERAKRLARLGNWEYDLASGRMEWSEQVFRIFGISEGLPTPSLAELVQRVHFEDRGRVQAAQGRLHRGEEELDIEYRILRPDGETRYVREIGTLLRDASGQPVSATGAIQDITERHHSEDALRELSRRLEQSLVMNRLVLENSLDVICVIDANGRFQQVSNACQPLWGYAPGELVGRAYFDLAHPEDRAHTLREGAAVLAGRPTVDFRNRVVAKDGRVVAMQWSAVWSARDRRMFAIARDVTEAEGQAMALREARDALERAQQIAGMGAWEYDLTTDKLYWSDEVFRIFKVRPGDFAGNFEAFAARVHPDDLRHLQEMQSRTISGGPDLDEEHRILLPDGSIGHVHERARLLRDDQGRPWKLAGSVQDITERKLAKAALEQERGFLGAVLESLSEGIVACDAAGQLTLFNSTTRELHGLPEEPIPAEEWAAHYNLYQPDGTTPLTMEQVPLFRALRGETVREVEMVIAPGDLPRRCVLCSGRQIRGADGELLGAVVAMHDITARKRAQALEDGQRQVLGAIALRRPLPEVLVQIVRLAERLMPEALGSVLLLDEEGEHIRMGAAPGLPPEYNAAIHGLRIGPKAGSCGTAAWRGERVVVTDIDHDPLWEDYLPMVQPHGLKACWSTPVKAADGRVLATFANYYRQVRAPLPAELELIDGLASLCAVAIEHAAAFDAIAKGQQRFRSLFDEHPDLVYSMDLEGRYTEVNGQFLRLAGAGAEQIIGHMFDERTAPAQREMVRAHFTAATHGEARSYEMTGIGLDGARVDLRVTNLPIVVDGRVTGVFGIAQDISLLRKHQRELSDALDAAEAMGQLLARLSEASLSINRDLREDTLYQQLVDRVRDMIGAHQALVSVEPAGGAQLITAFSLSDKYAAWRDYDVPIDGSGIYRLVGERQQPMRLTQAELEAHPDWRGFGAEAGRHPPMRGWLAVPLVASDGSTLGVLQLSDKLRGEFTAEDEQVALQFAQMAAVAIERARLLEKLQVRDRFFEMSLEVFVVFNPATGRWVQVNQMLSDITGFSREELCSRPVFEFMHPDDEARTRDRARRLALGEVIDPMFMNRYRCREGGYRWMEWMSAPDEKGLVYAVGRDVTERLQAEATLRQTLADLNARNRELQDFAFIASHDLQEPLRKIRAFSDRLQQRHAAALAAEARDYLDRTTQAAERMQVLIDNLLAYSRVAARSKPFTRVKLDQVLAGVLDDLEAALESSGGQVESGPLPEIDGDPTQMRQVFQNLLSNALKFRAPDRPPRVRISASPEDRVDGRYWILRFEDNGIGFEPRYAEKVFGPFQRLHARQHYEGTGIGLAIVRRIVERHRGSVSAEGRPGQGATFTIEIPEHQPAGE</sequence>
<dbReference type="FunFam" id="3.30.565.10:FF:000006">
    <property type="entry name" value="Sensor histidine kinase WalK"/>
    <property type="match status" value="1"/>
</dbReference>
<reference evidence="16 17" key="1">
    <citation type="submission" date="2018-03" db="EMBL/GenBank/DDBJ databases">
        <title>Arenimonas caeni sp. nov., isolated from activated sludge.</title>
        <authorList>
            <person name="Liu H."/>
        </authorList>
    </citation>
    <scope>NUCLEOTIDE SEQUENCE [LARGE SCALE GENOMIC DNA]</scope>
    <source>
        <strain evidence="17">z29</strain>
    </source>
</reference>
<feature type="transmembrane region" description="Helical" evidence="11">
    <location>
        <begin position="21"/>
        <end position="43"/>
    </location>
</feature>
<feature type="domain" description="CHASE" evidence="15">
    <location>
        <begin position="504"/>
        <end position="572"/>
    </location>
</feature>
<dbReference type="Gene3D" id="3.30.450.350">
    <property type="entry name" value="CHASE domain"/>
    <property type="match status" value="1"/>
</dbReference>
<dbReference type="Gene3D" id="3.30.450.40">
    <property type="match status" value="2"/>
</dbReference>
<dbReference type="GO" id="GO:0000155">
    <property type="term" value="F:phosphorelay sensor kinase activity"/>
    <property type="evidence" value="ECO:0007669"/>
    <property type="project" value="InterPro"/>
</dbReference>
<evidence type="ECO:0000256" key="9">
    <source>
        <dbReference type="ARBA" id="ARBA00023136"/>
    </source>
</evidence>
<dbReference type="InterPro" id="IPR003594">
    <property type="entry name" value="HATPase_dom"/>
</dbReference>
<feature type="domain" description="PAS" evidence="13">
    <location>
        <begin position="1485"/>
        <end position="1555"/>
    </location>
</feature>
<keyword evidence="5" id="KW-0808">Transferase</keyword>
<keyword evidence="7" id="KW-0418">Kinase</keyword>
<dbReference type="InterPro" id="IPR036890">
    <property type="entry name" value="HATPase_C_sf"/>
</dbReference>
<dbReference type="InterPro" id="IPR000700">
    <property type="entry name" value="PAS-assoc_C"/>
</dbReference>
<feature type="transmembrane region" description="Helical" evidence="11">
    <location>
        <begin position="293"/>
        <end position="312"/>
    </location>
</feature>
<evidence type="ECO:0000256" key="1">
    <source>
        <dbReference type="ARBA" id="ARBA00000085"/>
    </source>
</evidence>
<feature type="transmembrane region" description="Helical" evidence="11">
    <location>
        <begin position="247"/>
        <end position="264"/>
    </location>
</feature>
<dbReference type="PRINTS" id="PR00344">
    <property type="entry name" value="BCTRLSENSOR"/>
</dbReference>
<feature type="domain" description="PAS" evidence="13">
    <location>
        <begin position="942"/>
        <end position="1007"/>
    </location>
</feature>
<dbReference type="SUPFAM" id="SSF55781">
    <property type="entry name" value="GAF domain-like"/>
    <property type="match status" value="2"/>
</dbReference>
<dbReference type="Gene3D" id="2.10.70.100">
    <property type="match status" value="2"/>
</dbReference>
<dbReference type="SUPFAM" id="SSF55785">
    <property type="entry name" value="PYP-like sensor domain (PAS domain)"/>
    <property type="match status" value="7"/>
</dbReference>
<dbReference type="SMART" id="SM00388">
    <property type="entry name" value="HisKA"/>
    <property type="match status" value="1"/>
</dbReference>
<feature type="domain" description="PAS" evidence="13">
    <location>
        <begin position="1187"/>
        <end position="1263"/>
    </location>
</feature>
<dbReference type="Pfam" id="PF02518">
    <property type="entry name" value="HATPase_c"/>
    <property type="match status" value="1"/>
</dbReference>
<name>A0A2P6MAD7_9GAMM</name>
<dbReference type="InterPro" id="IPR003661">
    <property type="entry name" value="HisK_dim/P_dom"/>
</dbReference>
<dbReference type="SMART" id="SM00065">
    <property type="entry name" value="GAF"/>
    <property type="match status" value="2"/>
</dbReference>
<comment type="caution">
    <text evidence="16">The sequence shown here is derived from an EMBL/GenBank/DDBJ whole genome shotgun (WGS) entry which is preliminary data.</text>
</comment>
<dbReference type="CDD" id="cd00082">
    <property type="entry name" value="HisKA"/>
    <property type="match status" value="1"/>
</dbReference>
<dbReference type="NCBIfam" id="TIGR00229">
    <property type="entry name" value="sensory_box"/>
    <property type="match status" value="6"/>
</dbReference>
<dbReference type="CDD" id="cd00130">
    <property type="entry name" value="PAS"/>
    <property type="match status" value="6"/>
</dbReference>
<dbReference type="InterPro" id="IPR042240">
    <property type="entry name" value="CHASE_sf"/>
</dbReference>
<dbReference type="InterPro" id="IPR013656">
    <property type="entry name" value="PAS_4"/>
</dbReference>
<evidence type="ECO:0000256" key="11">
    <source>
        <dbReference type="SAM" id="Phobius"/>
    </source>
</evidence>
<dbReference type="InterPro" id="IPR006189">
    <property type="entry name" value="CHASE_dom"/>
</dbReference>
<feature type="transmembrane region" description="Helical" evidence="11">
    <location>
        <begin position="49"/>
        <end position="67"/>
    </location>
</feature>
<evidence type="ECO:0000313" key="16">
    <source>
        <dbReference type="EMBL" id="PRH82912.1"/>
    </source>
</evidence>
<dbReference type="EC" id="2.7.13.3" evidence="3"/>
<dbReference type="InterPro" id="IPR036097">
    <property type="entry name" value="HisK_dim/P_sf"/>
</dbReference>
<accession>A0A2P6MAD7</accession>
<evidence type="ECO:0000256" key="10">
    <source>
        <dbReference type="SAM" id="MobiDB-lite"/>
    </source>
</evidence>
<feature type="transmembrane region" description="Helical" evidence="11">
    <location>
        <begin position="128"/>
        <end position="148"/>
    </location>
</feature>
<protein>
    <recommendedName>
        <fullName evidence="3">histidine kinase</fullName>
        <ecNumber evidence="3">2.7.13.3</ecNumber>
    </recommendedName>
</protein>
<feature type="domain" description="PAC" evidence="14">
    <location>
        <begin position="1134"/>
        <end position="1186"/>
    </location>
</feature>
<dbReference type="InterPro" id="IPR003018">
    <property type="entry name" value="GAF"/>
</dbReference>
<feature type="transmembrane region" description="Helical" evidence="11">
    <location>
        <begin position="389"/>
        <end position="411"/>
    </location>
</feature>
<evidence type="ECO:0000256" key="8">
    <source>
        <dbReference type="ARBA" id="ARBA00022989"/>
    </source>
</evidence>
<comment type="subcellular location">
    <subcellularLocation>
        <location evidence="2">Membrane</location>
    </subcellularLocation>
</comment>
<feature type="transmembrane region" description="Helical" evidence="11">
    <location>
        <begin position="359"/>
        <end position="377"/>
    </location>
</feature>
<evidence type="ECO:0000313" key="17">
    <source>
        <dbReference type="Proteomes" id="UP000241736"/>
    </source>
</evidence>
<dbReference type="InterPro" id="IPR005467">
    <property type="entry name" value="His_kinase_dom"/>
</dbReference>
<feature type="domain" description="PAS" evidence="13">
    <location>
        <begin position="685"/>
        <end position="755"/>
    </location>
</feature>
<dbReference type="Pfam" id="PF13185">
    <property type="entry name" value="GAF_2"/>
    <property type="match status" value="2"/>
</dbReference>
<keyword evidence="4" id="KW-0597">Phosphoprotein</keyword>
<evidence type="ECO:0000259" key="15">
    <source>
        <dbReference type="PROSITE" id="PS50839"/>
    </source>
</evidence>